<evidence type="ECO:0000313" key="9">
    <source>
        <dbReference type="EMBL" id="GAD96578.1"/>
    </source>
</evidence>
<reference evidence="10" key="1">
    <citation type="journal article" date="2014" name="Genome Announc.">
        <title>Draft genome sequence of the formaldehyde-resistant fungus Byssochlamys spectabilis No. 5 (anamorph Paecilomyces variotii No. 5) (NBRC109023).</title>
        <authorList>
            <person name="Oka T."/>
            <person name="Ekino K."/>
            <person name="Fukuda K."/>
            <person name="Nomura Y."/>
        </authorList>
    </citation>
    <scope>NUCLEOTIDE SEQUENCE [LARGE SCALE GENOMIC DNA]</scope>
    <source>
        <strain evidence="10">No. 5 / NBRC 109023</strain>
    </source>
</reference>
<evidence type="ECO:0000313" key="10">
    <source>
        <dbReference type="Proteomes" id="UP000018001"/>
    </source>
</evidence>
<feature type="transmembrane region" description="Helical" evidence="7">
    <location>
        <begin position="303"/>
        <end position="325"/>
    </location>
</feature>
<dbReference type="InterPro" id="IPR011701">
    <property type="entry name" value="MFS"/>
</dbReference>
<organism evidence="9 10">
    <name type="scientific">Byssochlamys spectabilis (strain No. 5 / NBRC 109023)</name>
    <name type="common">Paecilomyces variotii</name>
    <dbReference type="NCBI Taxonomy" id="1356009"/>
    <lineage>
        <taxon>Eukaryota</taxon>
        <taxon>Fungi</taxon>
        <taxon>Dikarya</taxon>
        <taxon>Ascomycota</taxon>
        <taxon>Pezizomycotina</taxon>
        <taxon>Eurotiomycetes</taxon>
        <taxon>Eurotiomycetidae</taxon>
        <taxon>Eurotiales</taxon>
        <taxon>Thermoascaceae</taxon>
        <taxon>Paecilomyces</taxon>
    </lineage>
</organism>
<dbReference type="CDD" id="cd17323">
    <property type="entry name" value="MFS_Tpo1_MDR_like"/>
    <property type="match status" value="1"/>
</dbReference>
<dbReference type="eggNOG" id="KOG0255">
    <property type="taxonomic scope" value="Eukaryota"/>
</dbReference>
<accession>V5FWX7</accession>
<protein>
    <recommendedName>
        <fullName evidence="8">Major facilitator superfamily (MFS) profile domain-containing protein</fullName>
    </recommendedName>
</protein>
<keyword evidence="4 7" id="KW-1133">Transmembrane helix</keyword>
<comment type="caution">
    <text evidence="9">The sequence shown here is derived from an EMBL/GenBank/DDBJ whole genome shotgun (WGS) entry which is preliminary data.</text>
</comment>
<dbReference type="Pfam" id="PF07690">
    <property type="entry name" value="MFS_1"/>
    <property type="match status" value="1"/>
</dbReference>
<dbReference type="Gene3D" id="1.20.1250.20">
    <property type="entry name" value="MFS general substrate transporter like domains"/>
    <property type="match status" value="1"/>
</dbReference>
<feature type="transmembrane region" description="Helical" evidence="7">
    <location>
        <begin position="114"/>
        <end position="136"/>
    </location>
</feature>
<evidence type="ECO:0000256" key="4">
    <source>
        <dbReference type="ARBA" id="ARBA00022989"/>
    </source>
</evidence>
<gene>
    <name evidence="9" type="ORF">PVAR5_5236</name>
</gene>
<dbReference type="PANTHER" id="PTHR23502:SF68">
    <property type="entry name" value="MULTIDRUG TRANSPORTER, PUTATIVE (AFU_ORTHOLOGUE AFUA_3G01120)-RELATED"/>
    <property type="match status" value="1"/>
</dbReference>
<feature type="transmembrane region" description="Helical" evidence="7">
    <location>
        <begin position="169"/>
        <end position="192"/>
    </location>
</feature>
<feature type="transmembrane region" description="Helical" evidence="7">
    <location>
        <begin position="446"/>
        <end position="469"/>
    </location>
</feature>
<dbReference type="InParanoid" id="V5FWX7"/>
<dbReference type="EMBL" id="BAUL01000168">
    <property type="protein sequence ID" value="GAD96578.1"/>
    <property type="molecule type" value="Genomic_DNA"/>
</dbReference>
<feature type="transmembrane region" description="Helical" evidence="7">
    <location>
        <begin position="388"/>
        <end position="407"/>
    </location>
</feature>
<feature type="compositionally biased region" description="Basic and acidic residues" evidence="6">
    <location>
        <begin position="26"/>
        <end position="35"/>
    </location>
</feature>
<dbReference type="HOGENOM" id="CLU_281575_0_0_1"/>
<comment type="subcellular location">
    <subcellularLocation>
        <location evidence="1">Membrane</location>
        <topology evidence="1">Multi-pass membrane protein</topology>
    </subcellularLocation>
</comment>
<dbReference type="AlphaFoldDB" id="V5FWX7"/>
<dbReference type="Proteomes" id="UP000018001">
    <property type="component" value="Unassembled WGS sequence"/>
</dbReference>
<dbReference type="GO" id="GO:0022857">
    <property type="term" value="F:transmembrane transporter activity"/>
    <property type="evidence" value="ECO:0007669"/>
    <property type="project" value="InterPro"/>
</dbReference>
<feature type="transmembrane region" description="Helical" evidence="7">
    <location>
        <begin position="204"/>
        <end position="227"/>
    </location>
</feature>
<feature type="transmembrane region" description="Helical" evidence="7">
    <location>
        <begin position="481"/>
        <end position="501"/>
    </location>
</feature>
<dbReference type="InterPro" id="IPR020846">
    <property type="entry name" value="MFS_dom"/>
</dbReference>
<keyword evidence="5 7" id="KW-0472">Membrane</keyword>
<dbReference type="GO" id="GO:0016020">
    <property type="term" value="C:membrane"/>
    <property type="evidence" value="ECO:0007669"/>
    <property type="project" value="UniProtKB-SubCell"/>
</dbReference>
<evidence type="ECO:0000256" key="6">
    <source>
        <dbReference type="SAM" id="MobiDB-lite"/>
    </source>
</evidence>
<dbReference type="SUPFAM" id="SSF103473">
    <property type="entry name" value="MFS general substrate transporter"/>
    <property type="match status" value="1"/>
</dbReference>
<feature type="region of interest" description="Disordered" evidence="6">
    <location>
        <begin position="24"/>
        <end position="63"/>
    </location>
</feature>
<sequence>MESTKLGRMTRVLLTVIGGQRNKSSFKNDLEKQSVHENAPPTADRRESPIKDPNIVDWDGPEDPENPMNWPLRTKITAIGIVSALAFLSPLGSTTPPPASADITTTFHTTNETIETFVTSVYLLGYVFGPLVVAPLSELYGRAIVYNICNFGFLIWNIASALANNLCALIIFRLLAGLAGSAPMTIGAGTIADMVPLENRGLAMMGWIMGPVLGPTVGPLIAGYLSQAKGWRWLFWLMSILAGAAFSASLLFLQESYPYTILERKVKRLRKETGNPHLRSILDSGKRPKELFRISIVRSVKMLFLLPIVLLLSLYMATIYGYQYLMFTTFPRVFKGQYGFSNSSVGLVYLGIGVGFLVALVFSGLVSDRLVIYLKERNGGIAKPEYRLPPLFVGALLAPIGLFLYGWSAEERLHWIVPIIGSAFLGAASFMIIMPSLAYLVDAYTAYAASATAAAIVSRSLVGALLPLAGNRMYNALGLGWGNSVLGFIAVVFVPVPLIFWKFAPCSNCVSRGITCDLERPAATPPSNAPNSASSTTENSEIIERLHRLENLLVSHRGAEQGQNGQFPDAAASQSQSQFMYTPWAPGPQIQKVDVDVDNDIAWLGSVDIDQIPLSGQVILLLSIFAASTYFWVQNDCAYGLFSTPAVANEQASLWIKAAEDVLDIACRSPKVSMEGVQGAIIIGFVAAHLDGLHRYQMLFAMAVVLARDLGLHRIDHPSNSKMANTAQAEIGRRVWWHLCTSDWAMAARVGSMGEGIYFCHPRQMMTKKPLNINDEDVFDGMSRDERPLSQPTAMSYTMQRIRLAEVSRGIVDRNPLTMAHASGLSHDAIMDIDTELQALINDVPEFFSASESVLLESYGLTRVQARNVAFQGQTIYFLLYSQRCKLHLPYVARNHENPTYYLSREICIKYARLVIQSELWQQNSDTDTETRFKFTELLAGVFSACVVLLMDLCVNPLSSQYEMQRKEVLNAFKVLGEAKSLSEIIAKSVDSLVHILQKYNATPPNPVPTQQPQFATGDGRLQQSEPVAHTGMDLGNPGGYGHSDVPYSGSSVSQSEINDLDLDMMASGQLHKDGDDLSSFWNDLTQNFEQGTEVGNFDWDNIFLELDSSFI</sequence>
<evidence type="ECO:0000256" key="1">
    <source>
        <dbReference type="ARBA" id="ARBA00004141"/>
    </source>
</evidence>
<keyword evidence="10" id="KW-1185">Reference proteome</keyword>
<evidence type="ECO:0000256" key="5">
    <source>
        <dbReference type="ARBA" id="ARBA00023136"/>
    </source>
</evidence>
<dbReference type="CDD" id="cd12148">
    <property type="entry name" value="fungal_TF_MHR"/>
    <property type="match status" value="1"/>
</dbReference>
<feature type="domain" description="Major facilitator superfamily (MFS) profile" evidence="8">
    <location>
        <begin position="78"/>
        <end position="508"/>
    </location>
</feature>
<evidence type="ECO:0000259" key="8">
    <source>
        <dbReference type="PROSITE" id="PS50850"/>
    </source>
</evidence>
<keyword evidence="3 7" id="KW-0812">Transmembrane</keyword>
<evidence type="ECO:0000256" key="2">
    <source>
        <dbReference type="ARBA" id="ARBA00008335"/>
    </source>
</evidence>
<comment type="similarity">
    <text evidence="2">Belongs to the major facilitator superfamily.</text>
</comment>
<evidence type="ECO:0000256" key="7">
    <source>
        <dbReference type="SAM" id="Phobius"/>
    </source>
</evidence>
<dbReference type="InterPro" id="IPR036259">
    <property type="entry name" value="MFS_trans_sf"/>
</dbReference>
<dbReference type="FunFam" id="1.20.1250.20:FF:000011">
    <property type="entry name" value="MFS multidrug transporter, putative"/>
    <property type="match status" value="1"/>
</dbReference>
<dbReference type="OrthoDB" id="3014581at2759"/>
<name>V5FWX7_BYSSN</name>
<dbReference type="PANTHER" id="PTHR23502">
    <property type="entry name" value="MAJOR FACILITATOR SUPERFAMILY"/>
    <property type="match status" value="1"/>
</dbReference>
<feature type="transmembrane region" description="Helical" evidence="7">
    <location>
        <begin position="345"/>
        <end position="367"/>
    </location>
</feature>
<dbReference type="PROSITE" id="PS50850">
    <property type="entry name" value="MFS"/>
    <property type="match status" value="1"/>
</dbReference>
<feature type="transmembrane region" description="Helical" evidence="7">
    <location>
        <begin position="413"/>
        <end position="434"/>
    </location>
</feature>
<evidence type="ECO:0000256" key="3">
    <source>
        <dbReference type="ARBA" id="ARBA00022692"/>
    </source>
</evidence>
<proteinExistence type="inferred from homology"/>
<feature type="transmembrane region" description="Helical" evidence="7">
    <location>
        <begin position="143"/>
        <end position="163"/>
    </location>
</feature>
<feature type="transmembrane region" description="Helical" evidence="7">
    <location>
        <begin position="233"/>
        <end position="253"/>
    </location>
</feature>